<gene>
    <name evidence="2" type="ORF">THTE_0425</name>
</gene>
<evidence type="ECO:0000313" key="3">
    <source>
        <dbReference type="Proteomes" id="UP000215086"/>
    </source>
</evidence>
<dbReference type="AlphaFoldDB" id="A0A286RAQ3"/>
<name>A0A286RAQ3_9BACT</name>
<keyword evidence="1" id="KW-0472">Membrane</keyword>
<feature type="transmembrane region" description="Helical" evidence="1">
    <location>
        <begin position="91"/>
        <end position="112"/>
    </location>
</feature>
<keyword evidence="1" id="KW-1133">Transmembrane helix</keyword>
<feature type="transmembrane region" description="Helical" evidence="1">
    <location>
        <begin position="51"/>
        <end position="71"/>
    </location>
</feature>
<dbReference type="KEGG" id="ttf:THTE_0425"/>
<feature type="transmembrane region" description="Helical" evidence="1">
    <location>
        <begin position="27"/>
        <end position="45"/>
    </location>
</feature>
<keyword evidence="1" id="KW-0812">Transmembrane</keyword>
<evidence type="ECO:0000313" key="2">
    <source>
        <dbReference type="EMBL" id="ASV73027.1"/>
    </source>
</evidence>
<protein>
    <recommendedName>
        <fullName evidence="4">Transmembrane protein</fullName>
    </recommendedName>
</protein>
<dbReference type="Proteomes" id="UP000215086">
    <property type="component" value="Chromosome"/>
</dbReference>
<sequence>MVQPDNPSQGQPTPEQTQSPAGCLLRLYWMIFGYLVAVLCGVSIINHHGDFSFVDVIYWAALGGVLLARWVDISRYHGTRTDGQPATMRDWRVQAILTVVGGLIGWVLIHWVRLSGWW</sequence>
<reference evidence="2 3" key="1">
    <citation type="journal article" name="Front. Microbiol.">
        <title>Sugar Metabolism of the First Thermophilic Planctomycete Thermogutta terrifontis: Comparative Genomic and Transcriptomic Approaches.</title>
        <authorList>
            <person name="Elcheninov A.G."/>
            <person name="Menzel P."/>
            <person name="Gudbergsdottir S.R."/>
            <person name="Slesarev A.I."/>
            <person name="Kadnikov V.V."/>
            <person name="Krogh A."/>
            <person name="Bonch-Osmolovskaya E.A."/>
            <person name="Peng X."/>
            <person name="Kublanov I.V."/>
        </authorList>
    </citation>
    <scope>NUCLEOTIDE SEQUENCE [LARGE SCALE GENOMIC DNA]</scope>
    <source>
        <strain evidence="2 3">R1</strain>
    </source>
</reference>
<accession>A0A286RAQ3</accession>
<keyword evidence="3" id="KW-1185">Reference proteome</keyword>
<dbReference type="EMBL" id="CP018477">
    <property type="protein sequence ID" value="ASV73027.1"/>
    <property type="molecule type" value="Genomic_DNA"/>
</dbReference>
<evidence type="ECO:0000256" key="1">
    <source>
        <dbReference type="SAM" id="Phobius"/>
    </source>
</evidence>
<proteinExistence type="predicted"/>
<evidence type="ECO:0008006" key="4">
    <source>
        <dbReference type="Google" id="ProtNLM"/>
    </source>
</evidence>
<organism evidence="2 3">
    <name type="scientific">Thermogutta terrifontis</name>
    <dbReference type="NCBI Taxonomy" id="1331910"/>
    <lineage>
        <taxon>Bacteria</taxon>
        <taxon>Pseudomonadati</taxon>
        <taxon>Planctomycetota</taxon>
        <taxon>Planctomycetia</taxon>
        <taxon>Pirellulales</taxon>
        <taxon>Thermoguttaceae</taxon>
        <taxon>Thermogutta</taxon>
    </lineage>
</organism>